<organism evidence="2 3">
    <name type="scientific">Ferroacidibacillus organovorans</name>
    <dbReference type="NCBI Taxonomy" id="1765683"/>
    <lineage>
        <taxon>Bacteria</taxon>
        <taxon>Bacillati</taxon>
        <taxon>Bacillota</taxon>
        <taxon>Bacilli</taxon>
        <taxon>Bacillales</taxon>
        <taxon>Alicyclobacillaceae</taxon>
        <taxon>Ferroacidibacillus</taxon>
    </lineage>
</organism>
<keyword evidence="1" id="KW-0472">Membrane</keyword>
<accession>A0A101XQQ1</accession>
<feature type="transmembrane region" description="Helical" evidence="1">
    <location>
        <begin position="40"/>
        <end position="58"/>
    </location>
</feature>
<dbReference type="AlphaFoldDB" id="A0A101XQQ1"/>
<evidence type="ECO:0000256" key="1">
    <source>
        <dbReference type="SAM" id="Phobius"/>
    </source>
</evidence>
<feature type="transmembrane region" description="Helical" evidence="1">
    <location>
        <begin position="64"/>
        <end position="84"/>
    </location>
</feature>
<comment type="caution">
    <text evidence="2">The sequence shown here is derived from an EMBL/GenBank/DDBJ whole genome shotgun (WGS) entry which is preliminary data.</text>
</comment>
<keyword evidence="3" id="KW-1185">Reference proteome</keyword>
<reference evidence="2 3" key="1">
    <citation type="submission" date="2015-12" db="EMBL/GenBank/DDBJ databases">
        <title>Draft genome sequence of Acidibacillus ferrooxidans ITV001, isolated from a chalcopyrite acid mine drainage site in Brazil.</title>
        <authorList>
            <person name="Dall'Agnol H."/>
            <person name="Nancucheo I."/>
            <person name="Johnson B."/>
            <person name="Oliveira R."/>
            <person name="Leite L."/>
            <person name="Pylro V."/>
            <person name="Nunes G.L."/>
            <person name="Tzotzos G."/>
            <person name="Fernandes G.R."/>
            <person name="Dutra J."/>
            <person name="Orellana S.C."/>
            <person name="Oliveira G."/>
        </authorList>
    </citation>
    <scope>NUCLEOTIDE SEQUENCE [LARGE SCALE GENOMIC DNA]</scope>
    <source>
        <strain evidence="3">ITV01</strain>
    </source>
</reference>
<dbReference type="EMBL" id="LPVJ01000035">
    <property type="protein sequence ID" value="KUO95804.1"/>
    <property type="molecule type" value="Genomic_DNA"/>
</dbReference>
<evidence type="ECO:0000313" key="3">
    <source>
        <dbReference type="Proteomes" id="UP000053557"/>
    </source>
</evidence>
<keyword evidence="1" id="KW-0812">Transmembrane</keyword>
<dbReference type="Proteomes" id="UP000053557">
    <property type="component" value="Unassembled WGS sequence"/>
</dbReference>
<dbReference type="InterPro" id="IPR025608">
    <property type="entry name" value="TcpE"/>
</dbReference>
<sequence>MAEPRAGQAFYHAYRSLFKVKTVLYQIGDVRLWMPIDQDLILLWLQIFLVFVVFYYVIPILKWISPLGPALTLSVVPAALAYIAHKLDPAGKSTSAYLRGILLFLFRKKHIRCFERIALPRARRALRWSLSARRYYTVDLANGCRIRFFLAEPLDGQLEPGSTLRVYPKARLRWHKRTHRFSLTPLPDKRSPHIDDVRTKRGKRIWVWTVTAPADLTLTASDASIQTHPRRGAG</sequence>
<gene>
    <name evidence="2" type="ORF">ATW55_15020</name>
</gene>
<proteinExistence type="predicted"/>
<evidence type="ECO:0000313" key="2">
    <source>
        <dbReference type="EMBL" id="KUO95804.1"/>
    </source>
</evidence>
<dbReference type="RefSeq" id="WP_067715949.1">
    <property type="nucleotide sequence ID" value="NZ_LPVJ01000035.1"/>
</dbReference>
<dbReference type="Pfam" id="PF12648">
    <property type="entry name" value="TcpE"/>
    <property type="match status" value="1"/>
</dbReference>
<dbReference type="OrthoDB" id="2585057at2"/>
<keyword evidence="1" id="KW-1133">Transmembrane helix</keyword>
<protein>
    <submittedName>
        <fullName evidence="2">Uncharacterized protein</fullName>
    </submittedName>
</protein>
<name>A0A101XQQ1_9BACL</name>